<dbReference type="InterPro" id="IPR020904">
    <property type="entry name" value="Sc_DH/Rdtase_CS"/>
</dbReference>
<sequence>MDLADRVVVITGAGNGIGAAMARRFARGGARAVIVSDIDGDASDAVADSIVESGGTALSRAADATSREDLRALVAMTRAEYGALDLFCSNAGVAFGTGVQAPAAQWARSWEVNVMQHVHAAQAALPAMLRGGQGHLLITASGAGLLSAPGDAPYTVTKHAAIGLAEWLAITYRERGIRVSALCPLGVRTDLLMPAIEARHPAAMAIAAAAPLRTPEEVAESVVEGLAAERFLILPHASAGAAYAHKALAPDAWIERTVEETAAATGKRS</sequence>
<dbReference type="Pfam" id="PF00106">
    <property type="entry name" value="adh_short"/>
    <property type="match status" value="1"/>
</dbReference>
<dbReference type="InterPro" id="IPR002347">
    <property type="entry name" value="SDR_fam"/>
</dbReference>
<reference evidence="3 4" key="1">
    <citation type="journal article" date="2019" name="Int. J. Syst. Evol. Microbiol.">
        <title>The Global Catalogue of Microorganisms (GCM) 10K type strain sequencing project: providing services to taxonomists for standard genome sequencing and annotation.</title>
        <authorList>
            <consortium name="The Broad Institute Genomics Platform"/>
            <consortium name="The Broad Institute Genome Sequencing Center for Infectious Disease"/>
            <person name="Wu L."/>
            <person name="Ma J."/>
        </authorList>
    </citation>
    <scope>NUCLEOTIDE SEQUENCE [LARGE SCALE GENOMIC DNA]</scope>
    <source>
        <strain evidence="3 4">JCM 10303</strain>
    </source>
</reference>
<dbReference type="PANTHER" id="PTHR43391:SF26">
    <property type="entry name" value="BLL7251 PROTEIN"/>
    <property type="match status" value="1"/>
</dbReference>
<dbReference type="PANTHER" id="PTHR43391">
    <property type="entry name" value="RETINOL DEHYDROGENASE-RELATED"/>
    <property type="match status" value="1"/>
</dbReference>
<accession>A0ABN1DRM9</accession>
<comment type="caution">
    <text evidence="3">The sequence shown here is derived from an EMBL/GenBank/DDBJ whole genome shotgun (WGS) entry which is preliminary data.</text>
</comment>
<keyword evidence="2" id="KW-0560">Oxidoreductase</keyword>
<dbReference type="PRINTS" id="PR00081">
    <property type="entry name" value="GDHRDH"/>
</dbReference>
<evidence type="ECO:0000256" key="2">
    <source>
        <dbReference type="ARBA" id="ARBA00023002"/>
    </source>
</evidence>
<protein>
    <submittedName>
        <fullName evidence="3">SDR family oxidoreductase</fullName>
    </submittedName>
</protein>
<dbReference type="Proteomes" id="UP001500729">
    <property type="component" value="Unassembled WGS sequence"/>
</dbReference>
<dbReference type="InterPro" id="IPR036291">
    <property type="entry name" value="NAD(P)-bd_dom_sf"/>
</dbReference>
<evidence type="ECO:0000256" key="1">
    <source>
        <dbReference type="ARBA" id="ARBA00006484"/>
    </source>
</evidence>
<dbReference type="RefSeq" id="WP_009950142.1">
    <property type="nucleotide sequence ID" value="NZ_BAAAGS010000050.1"/>
</dbReference>
<dbReference type="EMBL" id="BAAAGS010000050">
    <property type="protein sequence ID" value="GAA0550329.1"/>
    <property type="molecule type" value="Genomic_DNA"/>
</dbReference>
<evidence type="ECO:0000313" key="4">
    <source>
        <dbReference type="Proteomes" id="UP001500729"/>
    </source>
</evidence>
<gene>
    <name evidence="3" type="ORF">GCM10009533_56040</name>
</gene>
<dbReference type="Gene3D" id="3.40.50.720">
    <property type="entry name" value="NAD(P)-binding Rossmann-like Domain"/>
    <property type="match status" value="1"/>
</dbReference>
<evidence type="ECO:0000313" key="3">
    <source>
        <dbReference type="EMBL" id="GAA0550329.1"/>
    </source>
</evidence>
<name>A0ABN1DRM9_SACER</name>
<proteinExistence type="inferred from homology"/>
<comment type="similarity">
    <text evidence="1">Belongs to the short-chain dehydrogenases/reductases (SDR) family.</text>
</comment>
<dbReference type="PROSITE" id="PS00061">
    <property type="entry name" value="ADH_SHORT"/>
    <property type="match status" value="1"/>
</dbReference>
<dbReference type="SUPFAM" id="SSF51735">
    <property type="entry name" value="NAD(P)-binding Rossmann-fold domains"/>
    <property type="match status" value="1"/>
</dbReference>
<keyword evidence="4" id="KW-1185">Reference proteome</keyword>
<dbReference type="CDD" id="cd05233">
    <property type="entry name" value="SDR_c"/>
    <property type="match status" value="1"/>
</dbReference>
<organism evidence="3 4">
    <name type="scientific">Saccharopolyspora erythraea</name>
    <name type="common">Streptomyces erythraeus</name>
    <dbReference type="NCBI Taxonomy" id="1836"/>
    <lineage>
        <taxon>Bacteria</taxon>
        <taxon>Bacillati</taxon>
        <taxon>Actinomycetota</taxon>
        <taxon>Actinomycetes</taxon>
        <taxon>Pseudonocardiales</taxon>
        <taxon>Pseudonocardiaceae</taxon>
        <taxon>Saccharopolyspora</taxon>
    </lineage>
</organism>